<evidence type="ECO:0000313" key="2">
    <source>
        <dbReference type="EMBL" id="PPE66185.1"/>
    </source>
</evidence>
<feature type="domain" description="PLD phosphodiesterase" evidence="1">
    <location>
        <begin position="412"/>
        <end position="439"/>
    </location>
</feature>
<dbReference type="PANTHER" id="PTHR21248:SF12">
    <property type="entry name" value="CARDIOLIPIN SYNTHASE C"/>
    <property type="match status" value="1"/>
</dbReference>
<name>A0A2S5STY8_9BURK</name>
<dbReference type="Pfam" id="PF13091">
    <property type="entry name" value="PLDc_2"/>
    <property type="match status" value="2"/>
</dbReference>
<proteinExistence type="predicted"/>
<evidence type="ECO:0000259" key="1">
    <source>
        <dbReference type="PROSITE" id="PS50035"/>
    </source>
</evidence>
<reference evidence="2 3" key="1">
    <citation type="submission" date="2018-02" db="EMBL/GenBank/DDBJ databases">
        <title>Reclassifiation of [Polyangium] brachysporum DSM 7029 as Guopingzhaonella breviflexa gen. nov., sp. nov., a member of the family Comamonadaceae.</title>
        <authorList>
            <person name="Tang B."/>
        </authorList>
    </citation>
    <scope>NUCLEOTIDE SEQUENCE [LARGE SCALE GENOMIC DNA]</scope>
    <source>
        <strain evidence="2 3">BCRC 80649</strain>
    </source>
</reference>
<keyword evidence="3" id="KW-1185">Reference proteome</keyword>
<dbReference type="GO" id="GO:0030572">
    <property type="term" value="F:phosphatidyltransferase activity"/>
    <property type="evidence" value="ECO:0007669"/>
    <property type="project" value="UniProtKB-ARBA"/>
</dbReference>
<dbReference type="GO" id="GO:0032049">
    <property type="term" value="P:cardiolipin biosynthetic process"/>
    <property type="evidence" value="ECO:0007669"/>
    <property type="project" value="UniProtKB-ARBA"/>
</dbReference>
<dbReference type="InterPro" id="IPR001736">
    <property type="entry name" value="PLipase_D/transphosphatidylase"/>
</dbReference>
<comment type="caution">
    <text evidence="2">The sequence shown here is derived from an EMBL/GenBank/DDBJ whole genome shotgun (WGS) entry which is preliminary data.</text>
</comment>
<dbReference type="CDD" id="cd09113">
    <property type="entry name" value="PLDc_ymdC_like_2"/>
    <property type="match status" value="1"/>
</dbReference>
<dbReference type="SUPFAM" id="SSF56024">
    <property type="entry name" value="Phospholipase D/nuclease"/>
    <property type="match status" value="2"/>
</dbReference>
<dbReference type="AlphaFoldDB" id="A0A2S5STY8"/>
<accession>A0A2S5STY8</accession>
<dbReference type="Proteomes" id="UP000238605">
    <property type="component" value="Unassembled WGS sequence"/>
</dbReference>
<dbReference type="CDD" id="cd09111">
    <property type="entry name" value="PLDc_ymdC_like_1"/>
    <property type="match status" value="1"/>
</dbReference>
<dbReference type="Gene3D" id="3.30.870.10">
    <property type="entry name" value="Endonuclease Chain A"/>
    <property type="match status" value="2"/>
</dbReference>
<dbReference type="PROSITE" id="PS50035">
    <property type="entry name" value="PLD"/>
    <property type="match status" value="2"/>
</dbReference>
<gene>
    <name evidence="2" type="ORF">C1704_11015</name>
</gene>
<protein>
    <submittedName>
        <fullName evidence="2">Phospholipase</fullName>
    </submittedName>
</protein>
<dbReference type="EMBL" id="PSNX01000009">
    <property type="protein sequence ID" value="PPE66185.1"/>
    <property type="molecule type" value="Genomic_DNA"/>
</dbReference>
<dbReference type="PANTHER" id="PTHR21248">
    <property type="entry name" value="CARDIOLIPIN SYNTHASE"/>
    <property type="match status" value="1"/>
</dbReference>
<evidence type="ECO:0000313" key="3">
    <source>
        <dbReference type="Proteomes" id="UP000238605"/>
    </source>
</evidence>
<organism evidence="2 3">
    <name type="scientific">Caldimonas caldifontis</name>
    <dbReference type="NCBI Taxonomy" id="1452508"/>
    <lineage>
        <taxon>Bacteria</taxon>
        <taxon>Pseudomonadati</taxon>
        <taxon>Pseudomonadota</taxon>
        <taxon>Betaproteobacteria</taxon>
        <taxon>Burkholderiales</taxon>
        <taxon>Sphaerotilaceae</taxon>
        <taxon>Caldimonas</taxon>
    </lineage>
</organism>
<sequence length="521" mass="56336">MHAAIDSLAKRILWSLLLLLAGLQGCASLPDPVPHEPTQALREPQATSLGRWAVQAAPNRQYSGVRLLVAGDEALGALMALADRAERTLDLQYYLVHNDAAARAVLRRVHAAAMRGVRVRFLVDDLNTAAKEASLLCLTDHPNIQVRLYNPFPSGRFSTATRVLASLTDLPRINHRMHNKMFVADNAMAVTGGRNLGDAYFLNSPNTNFVDLDVLVAGPAVQELSASFDSFWNSALAYPVHRLVTGKPDCAGAVATAAAEEDKGIDTAPRMDASVVHGVLGGRERLFWVPATVIADKPSKIASEGNPGRSETIEDDILGLLRTARQEVLIISPYFVPGRRGVALARELRQRGVRMRVLTNSLAATDAPVVHIGYARYRGDLLGLGVDLHELRPRLAPHAAPQRSRLGSFGSSSASLHAKALVIDRRTVLVGSMNMDPRSARLNSEIGLVMRSPALADELATLFDEVIQRSAYHVQRLGDGTLHWVSDNPDVPSVTGTEPEAGAGRQLLLLLLGPFAPEEML</sequence>
<feature type="domain" description="PLD phosphodiesterase" evidence="1">
    <location>
        <begin position="173"/>
        <end position="200"/>
    </location>
</feature>
<dbReference type="InterPro" id="IPR025202">
    <property type="entry name" value="PLD-like_dom"/>
</dbReference>
<dbReference type="SMART" id="SM00155">
    <property type="entry name" value="PLDc"/>
    <property type="match status" value="2"/>
</dbReference>